<evidence type="ECO:0000256" key="7">
    <source>
        <dbReference type="SAM" id="Coils"/>
    </source>
</evidence>
<evidence type="ECO:0000256" key="6">
    <source>
        <dbReference type="PROSITE-ProRule" id="PRU00221"/>
    </source>
</evidence>
<proteinExistence type="inferred from homology"/>
<feature type="region of interest" description="Disordered" evidence="8">
    <location>
        <begin position="287"/>
        <end position="321"/>
    </location>
</feature>
<dbReference type="Proteomes" id="UP000245768">
    <property type="component" value="Unassembled WGS sequence"/>
</dbReference>
<dbReference type="InterPro" id="IPR011047">
    <property type="entry name" value="Quinoprotein_ADH-like_sf"/>
</dbReference>
<dbReference type="PANTHER" id="PTHR19853:SF0">
    <property type="entry name" value="WD REPEAT-CONTAINING PROTEIN 3"/>
    <property type="match status" value="1"/>
</dbReference>
<dbReference type="InterPro" id="IPR019775">
    <property type="entry name" value="WD40_repeat_CS"/>
</dbReference>
<feature type="region of interest" description="Disordered" evidence="8">
    <location>
        <begin position="69"/>
        <end position="89"/>
    </location>
</feature>
<dbReference type="SUPFAM" id="SSF50978">
    <property type="entry name" value="WD40 repeat-like"/>
    <property type="match status" value="1"/>
</dbReference>
<feature type="domain" description="Small-subunit processome Utp12" evidence="9">
    <location>
        <begin position="941"/>
        <end position="1042"/>
    </location>
</feature>
<dbReference type="GO" id="GO:0030515">
    <property type="term" value="F:snoRNA binding"/>
    <property type="evidence" value="ECO:0007669"/>
    <property type="project" value="TreeGrafter"/>
</dbReference>
<feature type="repeat" description="WD" evidence="6">
    <location>
        <begin position="485"/>
        <end position="526"/>
    </location>
</feature>
<dbReference type="Pfam" id="PF04003">
    <property type="entry name" value="Utp12"/>
    <property type="match status" value="1"/>
</dbReference>
<dbReference type="CDD" id="cd00200">
    <property type="entry name" value="WD40"/>
    <property type="match status" value="1"/>
</dbReference>
<name>A0A316YNJ5_9BASI</name>
<feature type="compositionally biased region" description="Low complexity" evidence="8">
    <location>
        <begin position="287"/>
        <end position="300"/>
    </location>
</feature>
<dbReference type="InterPro" id="IPR001680">
    <property type="entry name" value="WD40_rpt"/>
</dbReference>
<feature type="region of interest" description="Disordered" evidence="8">
    <location>
        <begin position="854"/>
        <end position="878"/>
    </location>
</feature>
<dbReference type="FunFam" id="2.130.10.10:FF:000157">
    <property type="entry name" value="WD repeat domain 3"/>
    <property type="match status" value="1"/>
</dbReference>
<keyword evidence="4" id="KW-0539">Nucleus</keyword>
<dbReference type="PROSITE" id="PS00678">
    <property type="entry name" value="WD_REPEATS_1"/>
    <property type="match status" value="3"/>
</dbReference>
<keyword evidence="3" id="KW-0677">Repeat</keyword>
<feature type="repeat" description="WD" evidence="6">
    <location>
        <begin position="567"/>
        <end position="601"/>
    </location>
</feature>
<feature type="region of interest" description="Disordered" evidence="8">
    <location>
        <begin position="604"/>
        <end position="630"/>
    </location>
</feature>
<dbReference type="AlphaFoldDB" id="A0A316YNJ5"/>
<evidence type="ECO:0000256" key="8">
    <source>
        <dbReference type="SAM" id="MobiDB-lite"/>
    </source>
</evidence>
<evidence type="ECO:0000313" key="10">
    <source>
        <dbReference type="EMBL" id="PWN91120.1"/>
    </source>
</evidence>
<dbReference type="FunFam" id="2.130.10.10:FF:000178">
    <property type="entry name" value="WD repeat domain 3"/>
    <property type="match status" value="1"/>
</dbReference>
<comment type="subcellular location">
    <subcellularLocation>
        <location evidence="1">Nucleus</location>
        <location evidence="1">Nucleolus</location>
    </subcellularLocation>
</comment>
<dbReference type="STRING" id="215250.A0A316YNJ5"/>
<feature type="repeat" description="WD" evidence="6">
    <location>
        <begin position="117"/>
        <end position="150"/>
    </location>
</feature>
<reference evidence="10 11" key="1">
    <citation type="journal article" date="2018" name="Mol. Biol. Evol.">
        <title>Broad Genomic Sampling Reveals a Smut Pathogenic Ancestry of the Fungal Clade Ustilaginomycotina.</title>
        <authorList>
            <person name="Kijpornyongpan T."/>
            <person name="Mondo S.J."/>
            <person name="Barry K."/>
            <person name="Sandor L."/>
            <person name="Lee J."/>
            <person name="Lipzen A."/>
            <person name="Pangilinan J."/>
            <person name="LaButti K."/>
            <person name="Hainaut M."/>
            <person name="Henrissat B."/>
            <person name="Grigoriev I.V."/>
            <person name="Spatafora J.W."/>
            <person name="Aime M.C."/>
        </authorList>
    </citation>
    <scope>NUCLEOTIDE SEQUENCE [LARGE SCALE GENOMIC DNA]</scope>
    <source>
        <strain evidence="10 11">MCA 4198</strain>
    </source>
</reference>
<dbReference type="GO" id="GO:0034388">
    <property type="term" value="C:Pwp2p-containing subcomplex of 90S preribosome"/>
    <property type="evidence" value="ECO:0007669"/>
    <property type="project" value="TreeGrafter"/>
</dbReference>
<organism evidence="10 11">
    <name type="scientific">Acaromyces ingoldii</name>
    <dbReference type="NCBI Taxonomy" id="215250"/>
    <lineage>
        <taxon>Eukaryota</taxon>
        <taxon>Fungi</taxon>
        <taxon>Dikarya</taxon>
        <taxon>Basidiomycota</taxon>
        <taxon>Ustilaginomycotina</taxon>
        <taxon>Exobasidiomycetes</taxon>
        <taxon>Exobasidiales</taxon>
        <taxon>Cryptobasidiaceae</taxon>
        <taxon>Acaromyces</taxon>
    </lineage>
</organism>
<dbReference type="EMBL" id="KZ819635">
    <property type="protein sequence ID" value="PWN91120.1"/>
    <property type="molecule type" value="Genomic_DNA"/>
</dbReference>
<dbReference type="PROSITE" id="PS50082">
    <property type="entry name" value="WD_REPEATS_2"/>
    <property type="match status" value="5"/>
</dbReference>
<dbReference type="OrthoDB" id="407922at2759"/>
<dbReference type="GO" id="GO:0030490">
    <property type="term" value="P:maturation of SSU-rRNA"/>
    <property type="evidence" value="ECO:0007669"/>
    <property type="project" value="TreeGrafter"/>
</dbReference>
<feature type="coiled-coil region" evidence="7">
    <location>
        <begin position="365"/>
        <end position="392"/>
    </location>
</feature>
<dbReference type="Pfam" id="PF25172">
    <property type="entry name" value="Beta-prop_WDR3_2nd"/>
    <property type="match status" value="1"/>
</dbReference>
<keyword evidence="2 6" id="KW-0853">WD repeat</keyword>
<dbReference type="Gene3D" id="2.130.10.10">
    <property type="entry name" value="YVTN repeat-like/Quinoprotein amine dehydrogenase"/>
    <property type="match status" value="4"/>
</dbReference>
<comment type="similarity">
    <text evidence="5">Belongs to the WD repeat WDR3/UTP12 family.</text>
</comment>
<gene>
    <name evidence="10" type="ORF">FA10DRAFT_265003</name>
</gene>
<dbReference type="GO" id="GO:0032040">
    <property type="term" value="C:small-subunit processome"/>
    <property type="evidence" value="ECO:0007669"/>
    <property type="project" value="TreeGrafter"/>
</dbReference>
<dbReference type="FunCoup" id="A0A316YNJ5">
    <property type="interactions" value="823"/>
</dbReference>
<evidence type="ECO:0000259" key="9">
    <source>
        <dbReference type="Pfam" id="PF04003"/>
    </source>
</evidence>
<evidence type="ECO:0000313" key="11">
    <source>
        <dbReference type="Proteomes" id="UP000245768"/>
    </source>
</evidence>
<feature type="repeat" description="WD" evidence="6">
    <location>
        <begin position="681"/>
        <end position="722"/>
    </location>
</feature>
<protein>
    <submittedName>
        <fullName evidence="10">WD40 repeat-like protein</fullName>
    </submittedName>
</protein>
<feature type="compositionally biased region" description="Acidic residues" evidence="8">
    <location>
        <begin position="611"/>
        <end position="622"/>
    </location>
</feature>
<feature type="repeat" description="WD" evidence="6">
    <location>
        <begin position="778"/>
        <end position="810"/>
    </location>
</feature>
<evidence type="ECO:0000256" key="3">
    <source>
        <dbReference type="ARBA" id="ARBA00022737"/>
    </source>
</evidence>
<evidence type="ECO:0000256" key="5">
    <source>
        <dbReference type="ARBA" id="ARBA00038229"/>
    </source>
</evidence>
<evidence type="ECO:0000256" key="1">
    <source>
        <dbReference type="ARBA" id="ARBA00004604"/>
    </source>
</evidence>
<dbReference type="InterPro" id="IPR036322">
    <property type="entry name" value="WD40_repeat_dom_sf"/>
</dbReference>
<dbReference type="SUPFAM" id="SSF50998">
    <property type="entry name" value="Quinoprotein alcohol dehydrogenase-like"/>
    <property type="match status" value="1"/>
</dbReference>
<sequence length="1083" mass="117416">MVRSYLRHEPTQAYGVIVSPSSRSLLQRDGKTAVVGALEDVLVWDVKTGVQLGMWHEVGHRASVTCLAKAPSSPGRAGGDDEYQEQEKDDEEVYAVGYADGSIRIWDAATATAKLTLNGHKSAVTSLCFDATGLRLASAGQDTDVILWDLVADSGLFRLRGHRAAVTEVCFLDVPSPSLDDQAAAASSSAAAAAATFNDTNPGQFLLTTAKDGLMKLWDLSLQHCIDTVVHGKGEVLSLTVAQHPSLLNGTDDVAALVLTGSSEGEVKLWEVTRAALTRGLEHVHEQAQAQARAQTQANGNGNGNVNGKGKDNEQDSEVEPSRLIRSCGSLGLQVQKRVTQMHFDPSRRYLAVASSDRGVEVFRIRSQEDMKKKMARRLKRAKEKAGGASEEAVQAAAASAAAAAKVTWPDRLERYTTVRPSQGRVKSFSFASASSSSSSSSSKDTASMLLTLSTNALEVVAIPDASTVAKKNAVEAQLSCGLDLPGHRSEPRALALSSDDSMLASADSLGTLKVWNVATGRCVRTLDCGYALTLAWLPDDHHVVVGCKDGTLRTYDVRAGQALETIAAHTGPVWSLAIHPDGQSAVTASGDKDVKFWEFDLQGRGNAGGAEEDEEEEEEEREKEGRRPASMTMTHVRTLKMTDEVLCARFSPDARLLALSLLDSTVKVFYADSLKFFLSLYGHKLPVLSMDISGDSKLIVTVSGDKNAKIWGLDYGDCHRSLFAHDEAIVACAFERGDQGGGLMGGKEGKSHRFWTCARDGRLRYWDGDRFELVQTMEGHHGEVWALATGHKGQLVASAGNDRSIRVWEKTEEPLFLEEERERELERMFEAQASGGGRDNDDDRRAIGSLAQGNEDGLTAAGGDEAQQEATAVSKSTGETLMAGERLIEALDIAQADIEAQQAWQAAGTTAITPMSAAPTRHPVLASAFGPDEEVDAHTFVLKTVQRIAPAHLDDALLVLPLHDVVRLLDHVDVWVQRGDARTVHLVARLVFFLLRTHHNHIVANRSMRVRIVSLKTHLRGALARQKQTIGYNLAGLRFIKAQHTAQRTSQLLEQDIDLDDAAIQQRLEQEQGQPRKRKLVV</sequence>
<feature type="compositionally biased region" description="Polar residues" evidence="8">
    <location>
        <begin position="869"/>
        <end position="878"/>
    </location>
</feature>
<evidence type="ECO:0000256" key="2">
    <source>
        <dbReference type="ARBA" id="ARBA00022574"/>
    </source>
</evidence>
<dbReference type="GeneID" id="37042792"/>
<dbReference type="InterPro" id="IPR007148">
    <property type="entry name" value="SSU_processome_Utp12"/>
</dbReference>
<feature type="compositionally biased region" description="Acidic residues" evidence="8">
    <location>
        <begin position="80"/>
        <end position="89"/>
    </location>
</feature>
<dbReference type="SMART" id="SM00320">
    <property type="entry name" value="WD40"/>
    <property type="match status" value="12"/>
</dbReference>
<dbReference type="InParanoid" id="A0A316YNJ5"/>
<evidence type="ECO:0000256" key="4">
    <source>
        <dbReference type="ARBA" id="ARBA00023242"/>
    </source>
</evidence>
<keyword evidence="7" id="KW-0175">Coiled coil</keyword>
<dbReference type="PROSITE" id="PS50294">
    <property type="entry name" value="WD_REPEATS_REGION"/>
    <property type="match status" value="5"/>
</dbReference>
<keyword evidence="11" id="KW-1185">Reference proteome</keyword>
<accession>A0A316YNJ5</accession>
<dbReference type="InterPro" id="IPR051570">
    <property type="entry name" value="TBC1_cilium_biogenesis"/>
</dbReference>
<dbReference type="InterPro" id="IPR015943">
    <property type="entry name" value="WD40/YVTN_repeat-like_dom_sf"/>
</dbReference>
<dbReference type="PANTHER" id="PTHR19853">
    <property type="entry name" value="WD REPEAT CONTAINING PROTEIN 3 WDR3"/>
    <property type="match status" value="1"/>
</dbReference>
<dbReference type="RefSeq" id="XP_025378318.1">
    <property type="nucleotide sequence ID" value="XM_025520876.1"/>
</dbReference>
<dbReference type="Pfam" id="PF25173">
    <property type="entry name" value="Beta-prop_WDR3_1st"/>
    <property type="match status" value="1"/>
</dbReference>